<feature type="non-terminal residue" evidence="1">
    <location>
        <position position="1"/>
    </location>
</feature>
<keyword evidence="2" id="KW-1185">Reference proteome</keyword>
<organism evidence="1 2">
    <name type="scientific">Teladorsagia circumcincta</name>
    <name type="common">Brown stomach worm</name>
    <name type="synonym">Ostertagia circumcincta</name>
    <dbReference type="NCBI Taxonomy" id="45464"/>
    <lineage>
        <taxon>Eukaryota</taxon>
        <taxon>Metazoa</taxon>
        <taxon>Ecdysozoa</taxon>
        <taxon>Nematoda</taxon>
        <taxon>Chromadorea</taxon>
        <taxon>Rhabditida</taxon>
        <taxon>Rhabditina</taxon>
        <taxon>Rhabditomorpha</taxon>
        <taxon>Strongyloidea</taxon>
        <taxon>Trichostrongylidae</taxon>
        <taxon>Teladorsagia</taxon>
    </lineage>
</organism>
<dbReference type="AlphaFoldDB" id="A0A2G9TC43"/>
<reference evidence="1 2" key="1">
    <citation type="submission" date="2015-09" db="EMBL/GenBank/DDBJ databases">
        <title>Draft genome of the parasitic nematode Teladorsagia circumcincta isolate WARC Sus (inbred).</title>
        <authorList>
            <person name="Mitreva M."/>
        </authorList>
    </citation>
    <scope>NUCLEOTIDE SEQUENCE [LARGE SCALE GENOMIC DNA]</scope>
    <source>
        <strain evidence="1 2">S</strain>
    </source>
</reference>
<protein>
    <submittedName>
        <fullName evidence="1">Uncharacterized protein</fullName>
    </submittedName>
</protein>
<dbReference type="Proteomes" id="UP000230423">
    <property type="component" value="Unassembled WGS sequence"/>
</dbReference>
<proteinExistence type="predicted"/>
<name>A0A2G9TC43_TELCI</name>
<dbReference type="EMBL" id="KZ385705">
    <property type="protein sequence ID" value="PIO55505.1"/>
    <property type="molecule type" value="Genomic_DNA"/>
</dbReference>
<accession>A0A2G9TC43</accession>
<evidence type="ECO:0000313" key="1">
    <source>
        <dbReference type="EMBL" id="PIO55505.1"/>
    </source>
</evidence>
<gene>
    <name evidence="1" type="ORF">TELCIR_23107</name>
</gene>
<sequence>NSGDDLGTVECRQNVCPYVGAGCCDGTIPRLACVARCDQLQHPFSAQFGDCRDCQPLVI</sequence>
<evidence type="ECO:0000313" key="2">
    <source>
        <dbReference type="Proteomes" id="UP000230423"/>
    </source>
</evidence>